<dbReference type="Pfam" id="PF03417">
    <property type="entry name" value="AAT"/>
    <property type="match status" value="1"/>
</dbReference>
<dbReference type="NCBIfam" id="NF040521">
    <property type="entry name" value="C45_proenzyme"/>
    <property type="match status" value="1"/>
</dbReference>
<dbReference type="GeneID" id="64968244"/>
<feature type="domain" description="Peptidase C45 hydrolase" evidence="1">
    <location>
        <begin position="129"/>
        <end position="358"/>
    </location>
</feature>
<dbReference type="RefSeq" id="XP_041550433.1">
    <property type="nucleotide sequence ID" value="XM_041694179.1"/>
</dbReference>
<name>A0A7R7XCM0_9EURO</name>
<reference evidence="2" key="1">
    <citation type="submission" date="2021-01" db="EMBL/GenBank/DDBJ databases">
        <authorList>
            <consortium name="Aspergillus puulaauensis MK2 genome sequencing consortium"/>
            <person name="Kazuki M."/>
            <person name="Futagami T."/>
        </authorList>
    </citation>
    <scope>NUCLEOTIDE SEQUENCE</scope>
    <source>
        <strain evidence="2">MK2</strain>
    </source>
</reference>
<dbReference type="Gene3D" id="3.60.60.10">
    <property type="entry name" value="Penicillin V Acylase, Chain A"/>
    <property type="match status" value="1"/>
</dbReference>
<evidence type="ECO:0000313" key="3">
    <source>
        <dbReference type="Proteomes" id="UP000654913"/>
    </source>
</evidence>
<keyword evidence="3" id="KW-1185">Reference proteome</keyword>
<protein>
    <recommendedName>
        <fullName evidence="1">Peptidase C45 hydrolase domain-containing protein</fullName>
    </recommendedName>
</protein>
<dbReference type="KEGG" id="apuu:APUU_11067S"/>
<dbReference type="PANTHER" id="PTHR34180:SF1">
    <property type="entry name" value="BETA-ALANYL-DOPAMINE_CARCININE HYDROLASE"/>
    <property type="match status" value="1"/>
</dbReference>
<dbReference type="AlphaFoldDB" id="A0A7R7XCM0"/>
<organism evidence="2 3">
    <name type="scientific">Aspergillus puulaauensis</name>
    <dbReference type="NCBI Taxonomy" id="1220207"/>
    <lineage>
        <taxon>Eukaryota</taxon>
        <taxon>Fungi</taxon>
        <taxon>Dikarya</taxon>
        <taxon>Ascomycota</taxon>
        <taxon>Pezizomycotina</taxon>
        <taxon>Eurotiomycetes</taxon>
        <taxon>Eurotiomycetidae</taxon>
        <taxon>Eurotiales</taxon>
        <taxon>Aspergillaceae</taxon>
        <taxon>Aspergillus</taxon>
    </lineage>
</organism>
<evidence type="ECO:0000259" key="1">
    <source>
        <dbReference type="Pfam" id="PF03417"/>
    </source>
</evidence>
<dbReference type="Proteomes" id="UP000654913">
    <property type="component" value="Chromosome 1"/>
</dbReference>
<dbReference type="Gene3D" id="1.10.10.2120">
    <property type="match status" value="1"/>
</dbReference>
<dbReference type="PANTHER" id="PTHR34180">
    <property type="entry name" value="PEPTIDASE C45"/>
    <property type="match status" value="1"/>
</dbReference>
<sequence>MTQENPDTTSANSWHGVPEVIAHGEPWEIGYAHGSQIPDRIIQCIKNYKTLFHETAETDWTESKERASTYLAALQQNEPDLVDEMRGIAAGAGVGFLDILALNLRSEISLTNYSDGCTSIAAVAGDASMTGSGVYLGQNWDWVGEAATSTAFFDIRKTGRPRIRMIGEAGIVAKFGINDAGVGVCMNAIKCGTVDKSQLPVHLAMRRVLECRSFDEALGMLEKKGVASCVNLMIADRSGKIATIECTPKGLVPVFPEDGSSFVFHTNHLWSPNIPAGIRDHPSKNSFTRLERIKRLSHGEVASMGKIRTWLSDEEGKPASICRYTPPGARGLERMETLLTVIMDIRKSKVEVSFGKPSLSPPVRTIAI</sequence>
<reference evidence="2" key="2">
    <citation type="submission" date="2021-02" db="EMBL/GenBank/DDBJ databases">
        <title>Aspergillus puulaauensis MK2 genome sequence.</title>
        <authorList>
            <person name="Futagami T."/>
            <person name="Mori K."/>
            <person name="Kadooka C."/>
            <person name="Tanaka T."/>
        </authorList>
    </citation>
    <scope>NUCLEOTIDE SEQUENCE</scope>
    <source>
        <strain evidence="2">MK2</strain>
    </source>
</reference>
<proteinExistence type="predicted"/>
<gene>
    <name evidence="2" type="ORF">APUU_11067S</name>
</gene>
<dbReference type="OrthoDB" id="189997at2759"/>
<dbReference type="InterPro" id="IPR047794">
    <property type="entry name" value="C45_proenzyme-like"/>
</dbReference>
<accession>A0A7R7XCM0</accession>
<dbReference type="InterPro" id="IPR047801">
    <property type="entry name" value="Peptidase_C45"/>
</dbReference>
<dbReference type="InterPro" id="IPR005079">
    <property type="entry name" value="Peptidase_C45_hydrolase"/>
</dbReference>
<dbReference type="EMBL" id="AP024443">
    <property type="protein sequence ID" value="BCS18239.1"/>
    <property type="molecule type" value="Genomic_DNA"/>
</dbReference>
<evidence type="ECO:0000313" key="2">
    <source>
        <dbReference type="EMBL" id="BCS18239.1"/>
    </source>
</evidence>